<dbReference type="EMBL" id="CAJVPP010000985">
    <property type="protein sequence ID" value="CAG8526264.1"/>
    <property type="molecule type" value="Genomic_DNA"/>
</dbReference>
<keyword evidence="3" id="KW-1185">Reference proteome</keyword>
<accession>A0A9N9FCM0</accession>
<name>A0A9N9FCM0_FUNMO</name>
<gene>
    <name evidence="2" type="ORF">FMOSSE_LOCUS5282</name>
</gene>
<protein>
    <submittedName>
        <fullName evidence="2">6035_t:CDS:1</fullName>
    </submittedName>
</protein>
<dbReference type="AlphaFoldDB" id="A0A9N9FCM0"/>
<comment type="caution">
    <text evidence="2">The sequence shown here is derived from an EMBL/GenBank/DDBJ whole genome shotgun (WGS) entry which is preliminary data.</text>
</comment>
<evidence type="ECO:0000313" key="2">
    <source>
        <dbReference type="EMBL" id="CAG8526264.1"/>
    </source>
</evidence>
<evidence type="ECO:0000256" key="1">
    <source>
        <dbReference type="SAM" id="MobiDB-lite"/>
    </source>
</evidence>
<reference evidence="2" key="1">
    <citation type="submission" date="2021-06" db="EMBL/GenBank/DDBJ databases">
        <authorList>
            <person name="Kallberg Y."/>
            <person name="Tangrot J."/>
            <person name="Rosling A."/>
        </authorList>
    </citation>
    <scope>NUCLEOTIDE SEQUENCE</scope>
    <source>
        <strain evidence="2">87-6 pot B 2015</strain>
    </source>
</reference>
<feature type="region of interest" description="Disordered" evidence="1">
    <location>
        <begin position="140"/>
        <end position="172"/>
    </location>
</feature>
<evidence type="ECO:0000313" key="3">
    <source>
        <dbReference type="Proteomes" id="UP000789375"/>
    </source>
</evidence>
<proteinExistence type="predicted"/>
<sequence>MSRNRCARREEKQRRNAEFRNEMKNQLRQIFSILSTGTMTQYNKIVQSHSNVPYNNFNNTQQTIPMPPERVEQWVVTLRTIFPDCEPAFIRNCLENETNDHLEIVAERLSTTPYPKVTSVTPLTSNLLLELDNDFLFEEAPPSYEESLEQPSPPLPVRHHRNSPLFSRSQES</sequence>
<organism evidence="2 3">
    <name type="scientific">Funneliformis mosseae</name>
    <name type="common">Endomycorrhizal fungus</name>
    <name type="synonym">Glomus mosseae</name>
    <dbReference type="NCBI Taxonomy" id="27381"/>
    <lineage>
        <taxon>Eukaryota</taxon>
        <taxon>Fungi</taxon>
        <taxon>Fungi incertae sedis</taxon>
        <taxon>Mucoromycota</taxon>
        <taxon>Glomeromycotina</taxon>
        <taxon>Glomeromycetes</taxon>
        <taxon>Glomerales</taxon>
        <taxon>Glomeraceae</taxon>
        <taxon>Funneliformis</taxon>
    </lineage>
</organism>
<dbReference type="CDD" id="cd14279">
    <property type="entry name" value="CUE"/>
    <property type="match status" value="1"/>
</dbReference>
<dbReference type="Proteomes" id="UP000789375">
    <property type="component" value="Unassembled WGS sequence"/>
</dbReference>